<evidence type="ECO:0000313" key="1">
    <source>
        <dbReference type="EnsemblMetazoa" id="AQUA015087-PC"/>
    </source>
</evidence>
<organism evidence="1 2">
    <name type="scientific">Anopheles quadriannulatus</name>
    <name type="common">Mosquito</name>
    <dbReference type="NCBI Taxonomy" id="34691"/>
    <lineage>
        <taxon>Eukaryota</taxon>
        <taxon>Metazoa</taxon>
        <taxon>Ecdysozoa</taxon>
        <taxon>Arthropoda</taxon>
        <taxon>Hexapoda</taxon>
        <taxon>Insecta</taxon>
        <taxon>Pterygota</taxon>
        <taxon>Neoptera</taxon>
        <taxon>Endopterygota</taxon>
        <taxon>Diptera</taxon>
        <taxon>Nematocera</taxon>
        <taxon>Culicoidea</taxon>
        <taxon>Culicidae</taxon>
        <taxon>Anophelinae</taxon>
        <taxon>Anopheles</taxon>
    </lineage>
</organism>
<protein>
    <submittedName>
        <fullName evidence="1">Uncharacterized protein</fullName>
    </submittedName>
</protein>
<dbReference type="EnsemblMetazoa" id="AQUA015087-RC">
    <property type="protein sequence ID" value="AQUA015087-PC"/>
    <property type="gene ID" value="AQUA015087"/>
</dbReference>
<evidence type="ECO:0000313" key="2">
    <source>
        <dbReference type="Proteomes" id="UP000076407"/>
    </source>
</evidence>
<accession>A0A182XTE7</accession>
<keyword evidence="2" id="KW-1185">Reference proteome</keyword>
<name>A0A182XTE7_ANOQN</name>
<reference evidence="1" key="1">
    <citation type="submission" date="2020-05" db="UniProtKB">
        <authorList>
            <consortium name="EnsemblMetazoa"/>
        </authorList>
    </citation>
    <scope>IDENTIFICATION</scope>
    <source>
        <strain evidence="1">SANGQUA</strain>
    </source>
</reference>
<dbReference type="Proteomes" id="UP000076407">
    <property type="component" value="Unassembled WGS sequence"/>
</dbReference>
<dbReference type="VEuPathDB" id="VectorBase:AQUA015087"/>
<proteinExistence type="predicted"/>
<dbReference type="AlphaFoldDB" id="A0A182XTE7"/>
<sequence>MYLSISLRLRTQVRGGFPSHIELFC</sequence>